<comment type="caution">
    <text evidence="1">The sequence shown here is derived from an EMBL/GenBank/DDBJ whole genome shotgun (WGS) entry which is preliminary data.</text>
</comment>
<organism evidence="1 2">
    <name type="scientific">Dactylosporangium vinaceum</name>
    <dbReference type="NCBI Taxonomy" id="53362"/>
    <lineage>
        <taxon>Bacteria</taxon>
        <taxon>Bacillati</taxon>
        <taxon>Actinomycetota</taxon>
        <taxon>Actinomycetes</taxon>
        <taxon>Micromonosporales</taxon>
        <taxon>Micromonosporaceae</taxon>
        <taxon>Dactylosporangium</taxon>
    </lineage>
</organism>
<dbReference type="RefSeq" id="WP_223101105.1">
    <property type="nucleotide sequence ID" value="NZ_CP061913.1"/>
</dbReference>
<name>A0ABV5MHW6_9ACTN</name>
<dbReference type="Proteomes" id="UP001589608">
    <property type="component" value="Unassembled WGS sequence"/>
</dbReference>
<evidence type="ECO:0000313" key="2">
    <source>
        <dbReference type="Proteomes" id="UP001589608"/>
    </source>
</evidence>
<sequence>MSPLVSCLDAGWRVGLAGVTDEHREGWGFHGGLGRTGLWAPSRTRAGVRAALLGRRMFATRERGLRVDARLDGVAMGGSWRRDAKNVSNARKAQNAGNVRIALKFDAPAEWGGQGLRVQVLQRGEPVPEVVAEVDFRVGGGVLRFVARVSTEPGDWVVLRITDPGREGDPRAARLPGFRSAGRAVAYLSPFFISRPR</sequence>
<reference evidence="1 2" key="1">
    <citation type="submission" date="2024-09" db="EMBL/GenBank/DDBJ databases">
        <authorList>
            <person name="Sun Q."/>
            <person name="Mori K."/>
        </authorList>
    </citation>
    <scope>NUCLEOTIDE SEQUENCE [LARGE SCALE GENOMIC DNA]</scope>
    <source>
        <strain evidence="1 2">JCM 3307</strain>
    </source>
</reference>
<proteinExistence type="predicted"/>
<accession>A0ABV5MHW6</accession>
<evidence type="ECO:0000313" key="1">
    <source>
        <dbReference type="EMBL" id="MFB9448462.1"/>
    </source>
</evidence>
<keyword evidence="2" id="KW-1185">Reference proteome</keyword>
<protein>
    <submittedName>
        <fullName evidence="1">Uncharacterized protein</fullName>
    </submittedName>
</protein>
<dbReference type="EMBL" id="JBHMCA010000058">
    <property type="protein sequence ID" value="MFB9448462.1"/>
    <property type="molecule type" value="Genomic_DNA"/>
</dbReference>
<gene>
    <name evidence="1" type="ORF">ACFFTR_35700</name>
</gene>